<proteinExistence type="predicted"/>
<reference evidence="1 2" key="1">
    <citation type="journal article" date="2015" name="Nature">
        <title>rRNA introns, odd ribosomes, and small enigmatic genomes across a large radiation of phyla.</title>
        <authorList>
            <person name="Brown C.T."/>
            <person name="Hug L.A."/>
            <person name="Thomas B.C."/>
            <person name="Sharon I."/>
            <person name="Castelle C.J."/>
            <person name="Singh A."/>
            <person name="Wilkins M.J."/>
            <person name="Williams K.H."/>
            <person name="Banfield J.F."/>
        </authorList>
    </citation>
    <scope>NUCLEOTIDE SEQUENCE [LARGE SCALE GENOMIC DNA]</scope>
</reference>
<evidence type="ECO:0000313" key="2">
    <source>
        <dbReference type="Proteomes" id="UP000034706"/>
    </source>
</evidence>
<evidence type="ECO:0000313" key="1">
    <source>
        <dbReference type="EMBL" id="KKQ91116.1"/>
    </source>
</evidence>
<protein>
    <submittedName>
        <fullName evidence="1">Uncharacterized protein</fullName>
    </submittedName>
</protein>
<gene>
    <name evidence="1" type="ORF">UT16_C0024G0009</name>
</gene>
<dbReference type="EMBL" id="LBVT01000024">
    <property type="protein sequence ID" value="KKQ91116.1"/>
    <property type="molecule type" value="Genomic_DNA"/>
</dbReference>
<accession>A0A0G0PP91</accession>
<dbReference type="Proteomes" id="UP000034706">
    <property type="component" value="Unassembled WGS sequence"/>
</dbReference>
<comment type="caution">
    <text evidence="1">The sequence shown here is derived from an EMBL/GenBank/DDBJ whole genome shotgun (WGS) entry which is preliminary data.</text>
</comment>
<organism evidence="1 2">
    <name type="scientific">Candidatus Azambacteria bacterium GW2011_GWA2_39_10</name>
    <dbReference type="NCBI Taxonomy" id="1618611"/>
    <lineage>
        <taxon>Bacteria</taxon>
        <taxon>Candidatus Azamiibacteriota</taxon>
    </lineage>
</organism>
<sequence length="66" mass="7515">MAKNRFMREINIPDFDEFLYVRGILPDNPMVPLLKEAWNQGVESACLYFGNQEGTDYGAMDAVKAL</sequence>
<name>A0A0G0PP91_9BACT</name>
<dbReference type="AlphaFoldDB" id="A0A0G0PP91"/>